<dbReference type="AlphaFoldDB" id="A0A4Q7NI14"/>
<evidence type="ECO:0000256" key="1">
    <source>
        <dbReference type="SAM" id="Phobius"/>
    </source>
</evidence>
<evidence type="ECO:0000313" key="2">
    <source>
        <dbReference type="EMBL" id="RZS84100.1"/>
    </source>
</evidence>
<gene>
    <name evidence="2" type="ORF">EV675_0102</name>
</gene>
<dbReference type="RefSeq" id="WP_130355492.1">
    <property type="nucleotide sequence ID" value="NZ_SGXC01000001.1"/>
</dbReference>
<keyword evidence="1" id="KW-0472">Membrane</keyword>
<accession>A0A4Q7NI14</accession>
<reference evidence="2 3" key="1">
    <citation type="submission" date="2019-02" db="EMBL/GenBank/DDBJ databases">
        <title>Genomic Encyclopedia of Type Strains, Phase IV (KMG-IV): sequencing the most valuable type-strain genomes for metagenomic binning, comparative biology and taxonomic classification.</title>
        <authorList>
            <person name="Goeker M."/>
        </authorList>
    </citation>
    <scope>NUCLEOTIDE SEQUENCE [LARGE SCALE GENOMIC DNA]</scope>
    <source>
        <strain evidence="2 3">K24</strain>
    </source>
</reference>
<dbReference type="Pfam" id="PF11067">
    <property type="entry name" value="DUF2868"/>
    <property type="match status" value="1"/>
</dbReference>
<organism evidence="2 3">
    <name type="scientific">Pigmentiphaga kullae</name>
    <dbReference type="NCBI Taxonomy" id="151784"/>
    <lineage>
        <taxon>Bacteria</taxon>
        <taxon>Pseudomonadati</taxon>
        <taxon>Pseudomonadota</taxon>
        <taxon>Betaproteobacteria</taxon>
        <taxon>Burkholderiales</taxon>
        <taxon>Alcaligenaceae</taxon>
        <taxon>Pigmentiphaga</taxon>
    </lineage>
</organism>
<feature type="transmembrane region" description="Helical" evidence="1">
    <location>
        <begin position="279"/>
        <end position="299"/>
    </location>
</feature>
<dbReference type="OrthoDB" id="4998316at2"/>
<feature type="transmembrane region" description="Helical" evidence="1">
    <location>
        <begin position="123"/>
        <end position="143"/>
    </location>
</feature>
<keyword evidence="3" id="KW-1185">Reference proteome</keyword>
<evidence type="ECO:0000313" key="3">
    <source>
        <dbReference type="Proteomes" id="UP000292445"/>
    </source>
</evidence>
<feature type="transmembrane region" description="Helical" evidence="1">
    <location>
        <begin position="195"/>
        <end position="213"/>
    </location>
</feature>
<feature type="transmembrane region" description="Helical" evidence="1">
    <location>
        <begin position="85"/>
        <end position="103"/>
    </location>
</feature>
<proteinExistence type="predicted"/>
<dbReference type="EMBL" id="SGXC01000001">
    <property type="protein sequence ID" value="RZS84100.1"/>
    <property type="molecule type" value="Genomic_DNA"/>
</dbReference>
<keyword evidence="1" id="KW-0812">Transmembrane</keyword>
<comment type="caution">
    <text evidence="2">The sequence shown here is derived from an EMBL/GenBank/DDBJ whole genome shotgun (WGS) entry which is preliminary data.</text>
</comment>
<dbReference type="Proteomes" id="UP000292445">
    <property type="component" value="Unassembled WGS sequence"/>
</dbReference>
<sequence>MDERAARDVVLAHALETTDDEHQLLRAEDRREASLSARNLCGLQGGRDAGRDPAGSFLQTRAALLLDGLERRAPALKAMRHPPRLAALAGWLLPLAAFLAGALTERIANPHRMDLLSPPLLAVLGWNLLMYALLAVSVAVPPLRRRGAALFARPWLPQGWRRRRGSPALAAAGARFALDWQRLAAPLHLARGKRILHLCAALFGAGVALSLYARGLTVEYRVGWESTFLDAGQVHAILGVLFAPATWLFRLPGFTPAEIAALRFDAAGFVPGGARWVHLYAALLAIVVVIPRLALAAAARWKETRLRADFPLDMGQPYYRKLLGSLSPVPLRLRVIPYSFAVDAARGQALQALARSMLGDTAQAAVMPGWDYGADPQDMPAPDAADEGATVTAALVNLSATPEAENHGAFLDHLARALPGKIVLAVDQSAYVARLDGQAGADRRLEERRRLWQDFGTLHKVPVTFVDLLHPPDA</sequence>
<protein>
    <submittedName>
        <fullName evidence="2">Uncharacterized protein DUF2868</fullName>
    </submittedName>
</protein>
<dbReference type="InterPro" id="IPR021296">
    <property type="entry name" value="DUF2868"/>
</dbReference>
<keyword evidence="1" id="KW-1133">Transmembrane helix</keyword>
<name>A0A4Q7NI14_9BURK</name>